<protein>
    <submittedName>
        <fullName evidence="2">Uncharacterized protein</fullName>
    </submittedName>
</protein>
<dbReference type="KEGG" id="kbi:30209076"/>
<evidence type="ECO:0000256" key="1">
    <source>
        <dbReference type="SAM" id="MobiDB-lite"/>
    </source>
</evidence>
<dbReference type="AlphaFoldDB" id="A0A1B9G7I3"/>
<dbReference type="OrthoDB" id="10327378at2759"/>
<reference evidence="3" key="4">
    <citation type="submission" date="2024-02" db="EMBL/GenBank/DDBJ databases">
        <title>Comparative genomics of Cryptococcus and Kwoniella reveals pathogenesis evolution and contrasting modes of karyotype evolution via chromosome fusion or intercentromeric recombination.</title>
        <authorList>
            <person name="Coelho M.A."/>
            <person name="David-Palma M."/>
            <person name="Shea T."/>
            <person name="Bowers K."/>
            <person name="McGinley-Smith S."/>
            <person name="Mohammad A.W."/>
            <person name="Gnirke A."/>
            <person name="Yurkov A.M."/>
            <person name="Nowrousian M."/>
            <person name="Sun S."/>
            <person name="Cuomo C.A."/>
            <person name="Heitman J."/>
        </authorList>
    </citation>
    <scope>NUCLEOTIDE SEQUENCE</scope>
    <source>
        <strain evidence="3">CBS 10118</strain>
    </source>
</reference>
<reference evidence="3" key="2">
    <citation type="submission" date="2013-07" db="EMBL/GenBank/DDBJ databases">
        <authorList>
            <consortium name="The Broad Institute Genome Sequencing Platform"/>
            <person name="Cuomo C."/>
            <person name="Litvintseva A."/>
            <person name="Chen Y."/>
            <person name="Heitman J."/>
            <person name="Sun S."/>
            <person name="Springer D."/>
            <person name="Dromer F."/>
            <person name="Young S.K."/>
            <person name="Zeng Q."/>
            <person name="Gargeya S."/>
            <person name="Fitzgerald M."/>
            <person name="Abouelleil A."/>
            <person name="Alvarado L."/>
            <person name="Berlin A.M."/>
            <person name="Chapman S.B."/>
            <person name="Dewar J."/>
            <person name="Goldberg J."/>
            <person name="Griggs A."/>
            <person name="Gujja S."/>
            <person name="Hansen M."/>
            <person name="Howarth C."/>
            <person name="Imamovic A."/>
            <person name="Larimer J."/>
            <person name="McCowan C."/>
            <person name="Murphy C."/>
            <person name="Pearson M."/>
            <person name="Priest M."/>
            <person name="Roberts A."/>
            <person name="Saif S."/>
            <person name="Shea T."/>
            <person name="Sykes S."/>
            <person name="Wortman J."/>
            <person name="Nusbaum C."/>
            <person name="Birren B."/>
        </authorList>
    </citation>
    <scope>NUCLEOTIDE SEQUENCE</scope>
    <source>
        <strain evidence="3">CBS 10118</strain>
    </source>
</reference>
<reference evidence="2" key="1">
    <citation type="submission" date="2013-07" db="EMBL/GenBank/DDBJ databases">
        <title>The Genome Sequence of Cryptococcus bestiolae CBS10118.</title>
        <authorList>
            <consortium name="The Broad Institute Genome Sequencing Platform"/>
            <person name="Cuomo C."/>
            <person name="Litvintseva A."/>
            <person name="Chen Y."/>
            <person name="Heitman J."/>
            <person name="Sun S."/>
            <person name="Springer D."/>
            <person name="Dromer F."/>
            <person name="Young S.K."/>
            <person name="Zeng Q."/>
            <person name="Gargeya S."/>
            <person name="Fitzgerald M."/>
            <person name="Abouelleil A."/>
            <person name="Alvarado L."/>
            <person name="Berlin A.M."/>
            <person name="Chapman S.B."/>
            <person name="Dewar J."/>
            <person name="Goldberg J."/>
            <person name="Griggs A."/>
            <person name="Gujja S."/>
            <person name="Hansen M."/>
            <person name="Howarth C."/>
            <person name="Imamovic A."/>
            <person name="Larimer J."/>
            <person name="McCowan C."/>
            <person name="Murphy C."/>
            <person name="Pearson M."/>
            <person name="Priest M."/>
            <person name="Roberts A."/>
            <person name="Saif S."/>
            <person name="Shea T."/>
            <person name="Sykes S."/>
            <person name="Wortman J."/>
            <person name="Nusbaum C."/>
            <person name="Birren B."/>
        </authorList>
    </citation>
    <scope>NUCLEOTIDE SEQUENCE [LARGE SCALE GENOMIC DNA]</scope>
    <source>
        <strain evidence="2">CBS 10118</strain>
    </source>
</reference>
<evidence type="ECO:0000313" key="4">
    <source>
        <dbReference type="Proteomes" id="UP000092730"/>
    </source>
</evidence>
<name>A0A1B9G7I3_9TREE</name>
<dbReference type="VEuPathDB" id="FungiDB:I302_04677"/>
<accession>A0A1B9G7I3</accession>
<dbReference type="EMBL" id="CP144541">
    <property type="protein sequence ID" value="WVW79335.1"/>
    <property type="molecule type" value="Genomic_DNA"/>
</dbReference>
<evidence type="ECO:0000313" key="2">
    <source>
        <dbReference type="EMBL" id="OCF26985.1"/>
    </source>
</evidence>
<feature type="region of interest" description="Disordered" evidence="1">
    <location>
        <begin position="161"/>
        <end position="264"/>
    </location>
</feature>
<feature type="compositionally biased region" description="Low complexity" evidence="1">
    <location>
        <begin position="206"/>
        <end position="223"/>
    </location>
</feature>
<reference evidence="2" key="3">
    <citation type="submission" date="2014-01" db="EMBL/GenBank/DDBJ databases">
        <title>Evolution of pathogenesis and genome organization in the Tremellales.</title>
        <authorList>
            <person name="Cuomo C."/>
            <person name="Litvintseva A."/>
            <person name="Heitman J."/>
            <person name="Chen Y."/>
            <person name="Sun S."/>
            <person name="Springer D."/>
            <person name="Dromer F."/>
            <person name="Young S."/>
            <person name="Zeng Q."/>
            <person name="Chapman S."/>
            <person name="Gujja S."/>
            <person name="Saif S."/>
            <person name="Birren B."/>
        </authorList>
    </citation>
    <scope>NUCLEOTIDE SEQUENCE</scope>
    <source>
        <strain evidence="2">CBS 10118</strain>
    </source>
</reference>
<dbReference type="GeneID" id="30209076"/>
<dbReference type="EMBL" id="KI894020">
    <property type="protein sequence ID" value="OCF26985.1"/>
    <property type="molecule type" value="Genomic_DNA"/>
</dbReference>
<feature type="region of interest" description="Disordered" evidence="1">
    <location>
        <begin position="307"/>
        <end position="378"/>
    </location>
</feature>
<dbReference type="Proteomes" id="UP000092730">
    <property type="component" value="Chromosome 1"/>
</dbReference>
<organism evidence="2">
    <name type="scientific">Kwoniella bestiolae CBS 10118</name>
    <dbReference type="NCBI Taxonomy" id="1296100"/>
    <lineage>
        <taxon>Eukaryota</taxon>
        <taxon>Fungi</taxon>
        <taxon>Dikarya</taxon>
        <taxon>Basidiomycota</taxon>
        <taxon>Agaricomycotina</taxon>
        <taxon>Tremellomycetes</taxon>
        <taxon>Tremellales</taxon>
        <taxon>Cryptococcaceae</taxon>
        <taxon>Kwoniella</taxon>
    </lineage>
</organism>
<feature type="compositionally biased region" description="Low complexity" evidence="1">
    <location>
        <begin position="186"/>
        <end position="198"/>
    </location>
</feature>
<sequence>MPKDKSEAGVRVSWTTNPQLTLKLLTLIKKEKIYRQVFFPRSSTLPKDRHLYARAAVTEFFRKDEWMRDAERRGLAIWDATERAWRPTKAWGSTISNPIDARITLLKNWMSSGYYKTKYQIADQWTSFDDIPSKSKRATFRASHPYYFLLKELCERGKKKGRADALEYRDMPKPNPGNSKRRKRSPSISSSSSSSTSDSDSDSESDSSTRSSSSSSSIDTKPPQAEKLRTSDTNTSLVPGTEVKPIIVTPPHQSLVSAQTPRRAPRSVEEVLMSLPRPAKISAKHEKVVLTDSDSESVEFLASTSSGSSSVVLLSEKPPSTWSPKEAKRNATPESVLGDSDGDEGSTVSNSEASCASGGKEDSREIDESHQRGLEDGSDMTLYKEYDDEKVLDAAQLARLAPLVLLRRFKHSNRSLNPGWYTAAVVDWMSNNDSREKYVRYRATLEMGLELINRWSKQSQV</sequence>
<feature type="compositionally biased region" description="Basic and acidic residues" evidence="1">
    <location>
        <begin position="359"/>
        <end position="375"/>
    </location>
</feature>
<evidence type="ECO:0000313" key="3">
    <source>
        <dbReference type="EMBL" id="WVW79335.1"/>
    </source>
</evidence>
<gene>
    <name evidence="2" type="ORF">I302_04677</name>
    <name evidence="3" type="ORF">I302_101303</name>
</gene>
<feature type="compositionally biased region" description="Polar residues" evidence="1">
    <location>
        <begin position="251"/>
        <end position="260"/>
    </location>
</feature>
<dbReference type="RefSeq" id="XP_019048055.1">
    <property type="nucleotide sequence ID" value="XM_019191307.1"/>
</dbReference>
<dbReference type="STRING" id="1296100.A0A1B9G7I3"/>
<feature type="compositionally biased region" description="Basic and acidic residues" evidence="1">
    <location>
        <begin position="161"/>
        <end position="172"/>
    </location>
</feature>
<proteinExistence type="predicted"/>
<keyword evidence="4" id="KW-1185">Reference proteome</keyword>